<dbReference type="GO" id="GO:0016705">
    <property type="term" value="F:oxidoreductase activity, acting on paired donors, with incorporation or reduction of molecular oxygen"/>
    <property type="evidence" value="ECO:0007669"/>
    <property type="project" value="InterPro"/>
</dbReference>
<dbReference type="InterPro" id="IPR050121">
    <property type="entry name" value="Cytochrome_P450_monoxygenase"/>
</dbReference>
<gene>
    <name evidence="14" type="ORF">B0H17DRAFT_1265950</name>
</gene>
<keyword evidence="8" id="KW-1133">Transmembrane helix</keyword>
<organism evidence="14 15">
    <name type="scientific">Mycena rosella</name>
    <name type="common">Pink bonnet</name>
    <name type="synonym">Agaricus rosellus</name>
    <dbReference type="NCBI Taxonomy" id="1033263"/>
    <lineage>
        <taxon>Eukaryota</taxon>
        <taxon>Fungi</taxon>
        <taxon>Dikarya</taxon>
        <taxon>Basidiomycota</taxon>
        <taxon>Agaricomycotina</taxon>
        <taxon>Agaricomycetes</taxon>
        <taxon>Agaricomycetidae</taxon>
        <taxon>Agaricales</taxon>
        <taxon>Marasmiineae</taxon>
        <taxon>Mycenaceae</taxon>
        <taxon>Mycena</taxon>
    </lineage>
</organism>
<comment type="pathway">
    <text evidence="3">Secondary metabolite biosynthesis; terpenoid biosynthesis.</text>
</comment>
<proteinExistence type="inferred from homology"/>
<name>A0AAD7CNX5_MYCRO</name>
<dbReference type="GO" id="GO:0004497">
    <property type="term" value="F:monooxygenase activity"/>
    <property type="evidence" value="ECO:0007669"/>
    <property type="project" value="UniProtKB-KW"/>
</dbReference>
<dbReference type="Pfam" id="PF00067">
    <property type="entry name" value="p450"/>
    <property type="match status" value="1"/>
</dbReference>
<evidence type="ECO:0000256" key="13">
    <source>
        <dbReference type="PIRSR" id="PIRSR602403-1"/>
    </source>
</evidence>
<dbReference type="Proteomes" id="UP001221757">
    <property type="component" value="Unassembled WGS sequence"/>
</dbReference>
<dbReference type="EMBL" id="JARKIE010000311">
    <property type="protein sequence ID" value="KAJ7655431.1"/>
    <property type="molecule type" value="Genomic_DNA"/>
</dbReference>
<evidence type="ECO:0000256" key="3">
    <source>
        <dbReference type="ARBA" id="ARBA00004721"/>
    </source>
</evidence>
<keyword evidence="5 13" id="KW-0349">Heme</keyword>
<keyword evidence="6" id="KW-0812">Transmembrane</keyword>
<dbReference type="PRINTS" id="PR00385">
    <property type="entry name" value="P450"/>
</dbReference>
<dbReference type="Gene3D" id="1.10.630.10">
    <property type="entry name" value="Cytochrome P450"/>
    <property type="match status" value="1"/>
</dbReference>
<dbReference type="SUPFAM" id="SSF48264">
    <property type="entry name" value="Cytochrome P450"/>
    <property type="match status" value="1"/>
</dbReference>
<evidence type="ECO:0000256" key="1">
    <source>
        <dbReference type="ARBA" id="ARBA00001971"/>
    </source>
</evidence>
<evidence type="ECO:0000256" key="12">
    <source>
        <dbReference type="ARBA" id="ARBA00023136"/>
    </source>
</evidence>
<evidence type="ECO:0000256" key="2">
    <source>
        <dbReference type="ARBA" id="ARBA00004370"/>
    </source>
</evidence>
<dbReference type="GO" id="GO:0005506">
    <property type="term" value="F:iron ion binding"/>
    <property type="evidence" value="ECO:0007669"/>
    <property type="project" value="InterPro"/>
</dbReference>
<dbReference type="GO" id="GO:0016020">
    <property type="term" value="C:membrane"/>
    <property type="evidence" value="ECO:0007669"/>
    <property type="project" value="UniProtKB-SubCell"/>
</dbReference>
<evidence type="ECO:0000256" key="4">
    <source>
        <dbReference type="ARBA" id="ARBA00010617"/>
    </source>
</evidence>
<keyword evidence="7 13" id="KW-0479">Metal-binding</keyword>
<comment type="similarity">
    <text evidence="4">Belongs to the cytochrome P450 family.</text>
</comment>
<evidence type="ECO:0000313" key="14">
    <source>
        <dbReference type="EMBL" id="KAJ7655431.1"/>
    </source>
</evidence>
<comment type="cofactor">
    <cofactor evidence="1 13">
        <name>heme</name>
        <dbReference type="ChEBI" id="CHEBI:30413"/>
    </cofactor>
</comment>
<keyword evidence="15" id="KW-1185">Reference proteome</keyword>
<evidence type="ECO:0000256" key="10">
    <source>
        <dbReference type="ARBA" id="ARBA00023004"/>
    </source>
</evidence>
<dbReference type="GO" id="GO:0020037">
    <property type="term" value="F:heme binding"/>
    <property type="evidence" value="ECO:0007669"/>
    <property type="project" value="InterPro"/>
</dbReference>
<evidence type="ECO:0000256" key="7">
    <source>
        <dbReference type="ARBA" id="ARBA00022723"/>
    </source>
</evidence>
<dbReference type="InterPro" id="IPR036396">
    <property type="entry name" value="Cyt_P450_sf"/>
</dbReference>
<reference evidence="14" key="1">
    <citation type="submission" date="2023-03" db="EMBL/GenBank/DDBJ databases">
        <title>Massive genome expansion in bonnet fungi (Mycena s.s.) driven by repeated elements and novel gene families across ecological guilds.</title>
        <authorList>
            <consortium name="Lawrence Berkeley National Laboratory"/>
            <person name="Harder C.B."/>
            <person name="Miyauchi S."/>
            <person name="Viragh M."/>
            <person name="Kuo A."/>
            <person name="Thoen E."/>
            <person name="Andreopoulos B."/>
            <person name="Lu D."/>
            <person name="Skrede I."/>
            <person name="Drula E."/>
            <person name="Henrissat B."/>
            <person name="Morin E."/>
            <person name="Kohler A."/>
            <person name="Barry K."/>
            <person name="LaButti K."/>
            <person name="Morin E."/>
            <person name="Salamov A."/>
            <person name="Lipzen A."/>
            <person name="Mereny Z."/>
            <person name="Hegedus B."/>
            <person name="Baldrian P."/>
            <person name="Stursova M."/>
            <person name="Weitz H."/>
            <person name="Taylor A."/>
            <person name="Grigoriev I.V."/>
            <person name="Nagy L.G."/>
            <person name="Martin F."/>
            <person name="Kauserud H."/>
        </authorList>
    </citation>
    <scope>NUCLEOTIDE SEQUENCE</scope>
    <source>
        <strain evidence="14">CBHHK067</strain>
    </source>
</reference>
<sequence>MLSYSSPRRSADGALHSHLSQMPTEHVLQIDLNSIVGRTSLELIGHAGINYSFDAMLPGQEPTDRYAQSLRDALPTALKLMLLIPTLPTILKIPFPSFGRFMINFIPLLTLHYLRDRVDFNDAMAAQLVRDRKAAIQSGEMYVKDDAKDIMSLLIKSNIVADGGMHLTDEELVGATSTIISAATDTTSNALSRMFHTLALHPEMQAKLRTKILGAPEHPDYAALEALPYLDAFVREVLRLYPPVTPGMFRQTCEFRENAVLPLSKSIIGVDGIPMKAITVPKGTCIYIAITATNLYKQIWGADALEFKPERWANEKAESVTTKMCGIYGNTMTFLGGGRSCIGLKFAQLEMKAVACVMLHAFKFSNPDLCVKWRMTSIIPSPNVDNQPCLPILVERVSV</sequence>
<keyword evidence="10 13" id="KW-0408">Iron</keyword>
<evidence type="ECO:0000256" key="9">
    <source>
        <dbReference type="ARBA" id="ARBA00023002"/>
    </source>
</evidence>
<keyword evidence="11" id="KW-0503">Monooxygenase</keyword>
<evidence type="ECO:0000256" key="11">
    <source>
        <dbReference type="ARBA" id="ARBA00023033"/>
    </source>
</evidence>
<comment type="subcellular location">
    <subcellularLocation>
        <location evidence="2">Membrane</location>
    </subcellularLocation>
</comment>
<feature type="binding site" description="axial binding residue" evidence="13">
    <location>
        <position position="341"/>
    </location>
    <ligand>
        <name>heme</name>
        <dbReference type="ChEBI" id="CHEBI:30413"/>
    </ligand>
    <ligandPart>
        <name>Fe</name>
        <dbReference type="ChEBI" id="CHEBI:18248"/>
    </ligandPart>
</feature>
<evidence type="ECO:0000313" key="15">
    <source>
        <dbReference type="Proteomes" id="UP001221757"/>
    </source>
</evidence>
<accession>A0AAD7CNX5</accession>
<evidence type="ECO:0000256" key="5">
    <source>
        <dbReference type="ARBA" id="ARBA00022617"/>
    </source>
</evidence>
<dbReference type="InterPro" id="IPR002403">
    <property type="entry name" value="Cyt_P450_E_grp-IV"/>
</dbReference>
<keyword evidence="9" id="KW-0560">Oxidoreductase</keyword>
<dbReference type="InterPro" id="IPR001128">
    <property type="entry name" value="Cyt_P450"/>
</dbReference>
<evidence type="ECO:0000256" key="8">
    <source>
        <dbReference type="ARBA" id="ARBA00022989"/>
    </source>
</evidence>
<protein>
    <submittedName>
        <fullName evidence="14">Cytochrome P450</fullName>
    </submittedName>
</protein>
<dbReference type="PANTHER" id="PTHR24305:SF166">
    <property type="entry name" value="CYTOCHROME P450 12A4, MITOCHONDRIAL-RELATED"/>
    <property type="match status" value="1"/>
</dbReference>
<dbReference type="PRINTS" id="PR00465">
    <property type="entry name" value="EP450IV"/>
</dbReference>
<dbReference type="AlphaFoldDB" id="A0AAD7CNX5"/>
<keyword evidence="12" id="KW-0472">Membrane</keyword>
<evidence type="ECO:0000256" key="6">
    <source>
        <dbReference type="ARBA" id="ARBA00022692"/>
    </source>
</evidence>
<dbReference type="PANTHER" id="PTHR24305">
    <property type="entry name" value="CYTOCHROME P450"/>
    <property type="match status" value="1"/>
</dbReference>
<comment type="caution">
    <text evidence="14">The sequence shown here is derived from an EMBL/GenBank/DDBJ whole genome shotgun (WGS) entry which is preliminary data.</text>
</comment>